<evidence type="ECO:0000256" key="1">
    <source>
        <dbReference type="SAM" id="Phobius"/>
    </source>
</evidence>
<proteinExistence type="predicted"/>
<keyword evidence="3" id="KW-1185">Reference proteome</keyword>
<evidence type="ECO:0000313" key="3">
    <source>
        <dbReference type="Proteomes" id="UP000825729"/>
    </source>
</evidence>
<keyword evidence="1" id="KW-0472">Membrane</keyword>
<name>A0AAV7ETG4_ARIFI</name>
<dbReference type="Proteomes" id="UP000825729">
    <property type="component" value="Unassembled WGS sequence"/>
</dbReference>
<organism evidence="2 3">
    <name type="scientific">Aristolochia fimbriata</name>
    <name type="common">White veined hardy Dutchman's pipe vine</name>
    <dbReference type="NCBI Taxonomy" id="158543"/>
    <lineage>
        <taxon>Eukaryota</taxon>
        <taxon>Viridiplantae</taxon>
        <taxon>Streptophyta</taxon>
        <taxon>Embryophyta</taxon>
        <taxon>Tracheophyta</taxon>
        <taxon>Spermatophyta</taxon>
        <taxon>Magnoliopsida</taxon>
        <taxon>Magnoliidae</taxon>
        <taxon>Piperales</taxon>
        <taxon>Aristolochiaceae</taxon>
        <taxon>Aristolochia</taxon>
    </lineage>
</organism>
<evidence type="ECO:0000313" key="2">
    <source>
        <dbReference type="EMBL" id="KAG9451674.1"/>
    </source>
</evidence>
<comment type="caution">
    <text evidence="2">The sequence shown here is derived from an EMBL/GenBank/DDBJ whole genome shotgun (WGS) entry which is preliminary data.</text>
</comment>
<feature type="transmembrane region" description="Helical" evidence="1">
    <location>
        <begin position="29"/>
        <end position="48"/>
    </location>
</feature>
<dbReference type="EMBL" id="JAINDJ010000003">
    <property type="protein sequence ID" value="KAG9451674.1"/>
    <property type="molecule type" value="Genomic_DNA"/>
</dbReference>
<dbReference type="AlphaFoldDB" id="A0AAV7ETG4"/>
<gene>
    <name evidence="2" type="ORF">H6P81_004578</name>
</gene>
<keyword evidence="1" id="KW-1133">Transmembrane helix</keyword>
<accession>A0AAV7ETG4</accession>
<protein>
    <recommendedName>
        <fullName evidence="4">E3 ubiquitin-protein ligase</fullName>
    </recommendedName>
</protein>
<evidence type="ECO:0008006" key="4">
    <source>
        <dbReference type="Google" id="ProtNLM"/>
    </source>
</evidence>
<reference evidence="2 3" key="1">
    <citation type="submission" date="2021-07" db="EMBL/GenBank/DDBJ databases">
        <title>The Aristolochia fimbriata genome: insights into angiosperm evolution, floral development and chemical biosynthesis.</title>
        <authorList>
            <person name="Jiao Y."/>
        </authorList>
    </citation>
    <scope>NUCLEOTIDE SEQUENCE [LARGE SCALE GENOMIC DNA]</scope>
    <source>
        <strain evidence="2">IBCAS-2021</strain>
        <tissue evidence="2">Leaf</tissue>
    </source>
</reference>
<keyword evidence="1" id="KW-0812">Transmembrane</keyword>
<sequence>MTEPSMRLRETAAEQLEKRQSDWAYSRPVVVLDIVWNLAFVLIVFLVLNREALPSLTSVACFLESLRCQGLSPVRDGTERKQLLAVVITSLELAINISQLTTVHTANRLKRHQSQFRLVSSHPWGSITSAQQTNNQSPLPKMTLEPENADSITRLVIQAKTTIL</sequence>